<name>A0A0L8IFP7_OCTBM</name>
<proteinExistence type="predicted"/>
<reference evidence="1" key="1">
    <citation type="submission" date="2015-07" db="EMBL/GenBank/DDBJ databases">
        <title>MeaNS - Measles Nucleotide Surveillance Program.</title>
        <authorList>
            <person name="Tran T."/>
            <person name="Druce J."/>
        </authorList>
    </citation>
    <scope>NUCLEOTIDE SEQUENCE</scope>
    <source>
        <strain evidence="1">UCB-OBI-ISO-001</strain>
        <tissue evidence="1">Gonad</tissue>
    </source>
</reference>
<gene>
    <name evidence="1" type="ORF">OCBIM_22005796mg</name>
</gene>
<protein>
    <submittedName>
        <fullName evidence="1">Uncharacterized protein</fullName>
    </submittedName>
</protein>
<evidence type="ECO:0000313" key="1">
    <source>
        <dbReference type="EMBL" id="KOG00280.1"/>
    </source>
</evidence>
<sequence>MALPLSFKSILRSVSYIYTFFCSFQYTRLYRTLTHVNTKNISNYNLNKTSYIDTEL</sequence>
<organism evidence="1">
    <name type="scientific">Octopus bimaculoides</name>
    <name type="common">California two-spotted octopus</name>
    <dbReference type="NCBI Taxonomy" id="37653"/>
    <lineage>
        <taxon>Eukaryota</taxon>
        <taxon>Metazoa</taxon>
        <taxon>Spiralia</taxon>
        <taxon>Lophotrochozoa</taxon>
        <taxon>Mollusca</taxon>
        <taxon>Cephalopoda</taxon>
        <taxon>Coleoidea</taxon>
        <taxon>Octopodiformes</taxon>
        <taxon>Octopoda</taxon>
        <taxon>Incirrata</taxon>
        <taxon>Octopodidae</taxon>
        <taxon>Octopus</taxon>
    </lineage>
</organism>
<accession>A0A0L8IFP7</accession>
<dbReference type="AlphaFoldDB" id="A0A0L8IFP7"/>
<dbReference type="EMBL" id="KQ415823">
    <property type="protein sequence ID" value="KOG00280.1"/>
    <property type="molecule type" value="Genomic_DNA"/>
</dbReference>